<name>A0A7Y6A224_9CELL</name>
<dbReference type="SMART" id="SM00842">
    <property type="entry name" value="FtsA"/>
    <property type="match status" value="1"/>
</dbReference>
<dbReference type="EMBL" id="JABMCI010000063">
    <property type="protein sequence ID" value="NUU17658.1"/>
    <property type="molecule type" value="Genomic_DNA"/>
</dbReference>
<dbReference type="Gene3D" id="3.30.420.40">
    <property type="match status" value="2"/>
</dbReference>
<comment type="caution">
    <text evidence="2">The sequence shown here is derived from an EMBL/GenBank/DDBJ whole genome shotgun (WGS) entry which is preliminary data.</text>
</comment>
<accession>A0A7Y6A224</accession>
<protein>
    <submittedName>
        <fullName evidence="2">Type IV pilus assembly protein PilM</fullName>
    </submittedName>
</protein>
<dbReference type="AlphaFoldDB" id="A0A7Y6A224"/>
<dbReference type="PANTHER" id="PTHR32432">
    <property type="entry name" value="CELL DIVISION PROTEIN FTSA-RELATED"/>
    <property type="match status" value="1"/>
</dbReference>
<dbReference type="InterPro" id="IPR005883">
    <property type="entry name" value="PilM"/>
</dbReference>
<dbReference type="Proteomes" id="UP000565724">
    <property type="component" value="Unassembled WGS sequence"/>
</dbReference>
<keyword evidence="3" id="KW-1185">Reference proteome</keyword>
<proteinExistence type="predicted"/>
<dbReference type="PANTHER" id="PTHR32432:SF3">
    <property type="entry name" value="ETHANOLAMINE UTILIZATION PROTEIN EUTJ"/>
    <property type="match status" value="1"/>
</dbReference>
<sequence>MAKTRVIGLDIGTTAVRAAQLEFGAGGKGQPSLVRYGEVALPLGAVRDGEVTDQGVVTQAIKQLWATHKFDGKDVVIGVGNQRVVVRDLALPYMPLAQLRGSLPFQVQELLPMATDEALLDFYPTGETTTEQGRMVRGLLVAAVRDTVTANVMAVESAGPRPTMVDLNAFALLRAMTRGDLGQRTVALVDIGARVTDVTIVAHGVPQFVRTLPSGGQDATDTIARQMNVSGTEAETLKRKIGVGFAVSTDLQEASDALATVTQTLIEAVRNTFVYYSSNNPGAGIDVVVLTGGGSHLPGLGQYLSSASRLPVTLGDPLASLNVAKTAGGREAFAGHESLMALPVGLAFGVAA</sequence>
<dbReference type="InterPro" id="IPR003494">
    <property type="entry name" value="SHS2_FtsA"/>
</dbReference>
<reference evidence="2 3" key="1">
    <citation type="submission" date="2020-05" db="EMBL/GenBank/DDBJ databases">
        <title>Genome Sequencing of Type Strains.</title>
        <authorList>
            <person name="Lemaire J.F."/>
            <person name="Inderbitzin P."/>
            <person name="Gregorio O.A."/>
            <person name="Collins S.B."/>
            <person name="Wespe N."/>
            <person name="Knight-Connoni V."/>
        </authorList>
    </citation>
    <scope>NUCLEOTIDE SEQUENCE [LARGE SCALE GENOMIC DNA]</scope>
    <source>
        <strain evidence="2 3">ATCC 25174</strain>
    </source>
</reference>
<evidence type="ECO:0000313" key="3">
    <source>
        <dbReference type="Proteomes" id="UP000565724"/>
    </source>
</evidence>
<dbReference type="InterPro" id="IPR050696">
    <property type="entry name" value="FtsA/MreB"/>
</dbReference>
<evidence type="ECO:0000313" key="2">
    <source>
        <dbReference type="EMBL" id="NUU17658.1"/>
    </source>
</evidence>
<organism evidence="2 3">
    <name type="scientific">Cellulomonas humilata</name>
    <dbReference type="NCBI Taxonomy" id="144055"/>
    <lineage>
        <taxon>Bacteria</taxon>
        <taxon>Bacillati</taxon>
        <taxon>Actinomycetota</taxon>
        <taxon>Actinomycetes</taxon>
        <taxon>Micrococcales</taxon>
        <taxon>Cellulomonadaceae</taxon>
        <taxon>Cellulomonas</taxon>
    </lineage>
</organism>
<dbReference type="CDD" id="cd24049">
    <property type="entry name" value="ASKHA_NBD_PilM"/>
    <property type="match status" value="1"/>
</dbReference>
<dbReference type="RefSeq" id="WP_175347615.1">
    <property type="nucleotide sequence ID" value="NZ_JABMCI010000063.1"/>
</dbReference>
<dbReference type="PIRSF" id="PIRSF019169">
    <property type="entry name" value="PilM"/>
    <property type="match status" value="1"/>
</dbReference>
<evidence type="ECO:0000259" key="1">
    <source>
        <dbReference type="SMART" id="SM00842"/>
    </source>
</evidence>
<dbReference type="SUPFAM" id="SSF53067">
    <property type="entry name" value="Actin-like ATPase domain"/>
    <property type="match status" value="2"/>
</dbReference>
<dbReference type="InterPro" id="IPR043129">
    <property type="entry name" value="ATPase_NBD"/>
</dbReference>
<dbReference type="GO" id="GO:0051301">
    <property type="term" value="P:cell division"/>
    <property type="evidence" value="ECO:0007669"/>
    <property type="project" value="InterPro"/>
</dbReference>
<dbReference type="NCBIfam" id="TIGR01175">
    <property type="entry name" value="pilM"/>
    <property type="match status" value="1"/>
</dbReference>
<feature type="domain" description="SHS2" evidence="1">
    <location>
        <begin position="6"/>
        <end position="176"/>
    </location>
</feature>
<dbReference type="Gene3D" id="3.30.1490.300">
    <property type="match status" value="1"/>
</dbReference>
<gene>
    <name evidence="2" type="primary">pilM</name>
    <name evidence="2" type="ORF">HP550_10410</name>
</gene>
<dbReference type="Pfam" id="PF11104">
    <property type="entry name" value="PilM_2"/>
    <property type="match status" value="1"/>
</dbReference>